<dbReference type="PANTHER" id="PTHR33705">
    <property type="entry name" value="PHOSPHOCARRIER PROTEIN HPR"/>
    <property type="match status" value="1"/>
</dbReference>
<dbReference type="CDD" id="cd00367">
    <property type="entry name" value="PTS-HPr_like"/>
    <property type="match status" value="1"/>
</dbReference>
<dbReference type="PROSITE" id="PS51350">
    <property type="entry name" value="PTS_HPR_DOM"/>
    <property type="match status" value="1"/>
</dbReference>
<evidence type="ECO:0000313" key="7">
    <source>
        <dbReference type="Proteomes" id="UP000035268"/>
    </source>
</evidence>
<sequence>MGGNRKITRELEVRNRLGIHARPAAMLVKTAANYESEITITHAENSVSAKSIMGVLTLEGYQGARFQLVVEGPDAEDAVAAVEELFANGFYED</sequence>
<keyword evidence="7" id="KW-1185">Reference proteome</keyword>
<protein>
    <submittedName>
        <fullName evidence="6">Phosphocarrier protein HPr</fullName>
        <ecNumber evidence="6">2.7.11.-</ecNumber>
    </submittedName>
</protein>
<dbReference type="InterPro" id="IPR035895">
    <property type="entry name" value="HPr-like_sf"/>
</dbReference>
<dbReference type="Pfam" id="PF00381">
    <property type="entry name" value="PTS-HPr"/>
    <property type="match status" value="1"/>
</dbReference>
<feature type="domain" description="HPr" evidence="5">
    <location>
        <begin position="6"/>
        <end position="93"/>
    </location>
</feature>
<evidence type="ECO:0000313" key="6">
    <source>
        <dbReference type="EMBL" id="AKJ64058.1"/>
    </source>
</evidence>
<dbReference type="GO" id="GO:0005737">
    <property type="term" value="C:cytoplasm"/>
    <property type="evidence" value="ECO:0007669"/>
    <property type="project" value="UniProtKB-SubCell"/>
</dbReference>
<evidence type="ECO:0000256" key="4">
    <source>
        <dbReference type="ARBA" id="ARBA00022683"/>
    </source>
</evidence>
<gene>
    <name evidence="6" type="primary">ptsH_2</name>
    <name evidence="6" type="ORF">L21SP4_00793</name>
</gene>
<dbReference type="OrthoDB" id="9809047at2"/>
<dbReference type="PRINTS" id="PR00107">
    <property type="entry name" value="PHOSPHOCPHPR"/>
</dbReference>
<dbReference type="SUPFAM" id="SSF55594">
    <property type="entry name" value="HPr-like"/>
    <property type="match status" value="1"/>
</dbReference>
<reference evidence="6 7" key="2">
    <citation type="journal article" date="2016" name="ISME J.">
        <title>Characterization of the first cultured representative of Verrucomicrobia subdivision 5 indicates the proposal of a novel phylum.</title>
        <authorList>
            <person name="Spring S."/>
            <person name="Bunk B."/>
            <person name="Sproer C."/>
            <person name="Schumann P."/>
            <person name="Rohde M."/>
            <person name="Tindall B.J."/>
            <person name="Klenk H.P."/>
        </authorList>
    </citation>
    <scope>NUCLEOTIDE SEQUENCE [LARGE SCALE GENOMIC DNA]</scope>
    <source>
        <strain evidence="6 7">L21-Fru-AB</strain>
    </source>
</reference>
<keyword evidence="6" id="KW-0808">Transferase</keyword>
<dbReference type="RefSeq" id="WP_052881425.1">
    <property type="nucleotide sequence ID" value="NZ_CP010904.1"/>
</dbReference>
<dbReference type="InterPro" id="IPR000032">
    <property type="entry name" value="HPr-like"/>
</dbReference>
<evidence type="ECO:0000256" key="1">
    <source>
        <dbReference type="ARBA" id="ARBA00004496"/>
    </source>
</evidence>
<proteinExistence type="inferred from homology"/>
<organism evidence="6 7">
    <name type="scientific">Kiritimatiella glycovorans</name>
    <dbReference type="NCBI Taxonomy" id="1307763"/>
    <lineage>
        <taxon>Bacteria</taxon>
        <taxon>Pseudomonadati</taxon>
        <taxon>Kiritimatiellota</taxon>
        <taxon>Kiritimatiellia</taxon>
        <taxon>Kiritimatiellales</taxon>
        <taxon>Kiritimatiellaceae</taxon>
        <taxon>Kiritimatiella</taxon>
    </lineage>
</organism>
<dbReference type="EMBL" id="CP010904">
    <property type="protein sequence ID" value="AKJ64058.1"/>
    <property type="molecule type" value="Genomic_DNA"/>
</dbReference>
<evidence type="ECO:0000259" key="5">
    <source>
        <dbReference type="PROSITE" id="PS51350"/>
    </source>
</evidence>
<dbReference type="Gene3D" id="3.30.1340.10">
    <property type="entry name" value="HPr-like"/>
    <property type="match status" value="1"/>
</dbReference>
<dbReference type="InterPro" id="IPR001020">
    <property type="entry name" value="PTS_HPr_His_P_site"/>
</dbReference>
<dbReference type="Proteomes" id="UP000035268">
    <property type="component" value="Chromosome"/>
</dbReference>
<evidence type="ECO:0000256" key="3">
    <source>
        <dbReference type="ARBA" id="ARBA00022490"/>
    </source>
</evidence>
<dbReference type="EC" id="2.7.11.-" evidence="6"/>
<keyword evidence="3" id="KW-0963">Cytoplasm</keyword>
<dbReference type="KEGG" id="vbl:L21SP4_00793"/>
<comment type="subcellular location">
    <subcellularLocation>
        <location evidence="1">Cytoplasm</location>
    </subcellularLocation>
</comment>
<dbReference type="InterPro" id="IPR050399">
    <property type="entry name" value="HPr"/>
</dbReference>
<name>A0A0G3ECN0_9BACT</name>
<accession>A0A0G3ECN0</accession>
<keyword evidence="4" id="KW-0598">Phosphotransferase system</keyword>
<dbReference type="GO" id="GO:0009401">
    <property type="term" value="P:phosphoenolpyruvate-dependent sugar phosphotransferase system"/>
    <property type="evidence" value="ECO:0007669"/>
    <property type="project" value="UniProtKB-KW"/>
</dbReference>
<dbReference type="AlphaFoldDB" id="A0A0G3ECN0"/>
<dbReference type="STRING" id="1307763.L21SP4_00793"/>
<dbReference type="PROSITE" id="PS00369">
    <property type="entry name" value="PTS_HPR_HIS"/>
    <property type="match status" value="1"/>
</dbReference>
<evidence type="ECO:0000256" key="2">
    <source>
        <dbReference type="ARBA" id="ARBA00010736"/>
    </source>
</evidence>
<dbReference type="NCBIfam" id="TIGR01003">
    <property type="entry name" value="PTS_HPr_family"/>
    <property type="match status" value="1"/>
</dbReference>
<reference evidence="7" key="1">
    <citation type="submission" date="2015-02" db="EMBL/GenBank/DDBJ databases">
        <title>Description and complete genome sequence of the first cultured representative of the subdivision 5 of the Verrucomicrobia phylum.</title>
        <authorList>
            <person name="Spring S."/>
            <person name="Bunk B."/>
            <person name="Sproer C."/>
            <person name="Klenk H.-P."/>
        </authorList>
    </citation>
    <scope>NUCLEOTIDE SEQUENCE [LARGE SCALE GENOMIC DNA]</scope>
    <source>
        <strain evidence="7">L21-Fru-AB</strain>
    </source>
</reference>
<comment type="similarity">
    <text evidence="2">Belongs to the HPr family.</text>
</comment>
<dbReference type="GO" id="GO:0016740">
    <property type="term" value="F:transferase activity"/>
    <property type="evidence" value="ECO:0007669"/>
    <property type="project" value="UniProtKB-KW"/>
</dbReference>
<dbReference type="PANTHER" id="PTHR33705:SF2">
    <property type="entry name" value="PHOSPHOCARRIER PROTEIN NPR"/>
    <property type="match status" value="1"/>
</dbReference>